<evidence type="ECO:0000256" key="1">
    <source>
        <dbReference type="SAM" id="Coils"/>
    </source>
</evidence>
<keyword evidence="4" id="KW-1185">Reference proteome</keyword>
<evidence type="ECO:0000313" key="4">
    <source>
        <dbReference type="Proteomes" id="UP001151760"/>
    </source>
</evidence>
<evidence type="ECO:0000256" key="2">
    <source>
        <dbReference type="SAM" id="MobiDB-lite"/>
    </source>
</evidence>
<organism evidence="3 4">
    <name type="scientific">Tanacetum coccineum</name>
    <dbReference type="NCBI Taxonomy" id="301880"/>
    <lineage>
        <taxon>Eukaryota</taxon>
        <taxon>Viridiplantae</taxon>
        <taxon>Streptophyta</taxon>
        <taxon>Embryophyta</taxon>
        <taxon>Tracheophyta</taxon>
        <taxon>Spermatophyta</taxon>
        <taxon>Magnoliopsida</taxon>
        <taxon>eudicotyledons</taxon>
        <taxon>Gunneridae</taxon>
        <taxon>Pentapetalae</taxon>
        <taxon>asterids</taxon>
        <taxon>campanulids</taxon>
        <taxon>Asterales</taxon>
        <taxon>Asteraceae</taxon>
        <taxon>Asteroideae</taxon>
        <taxon>Anthemideae</taxon>
        <taxon>Anthemidinae</taxon>
        <taxon>Tanacetum</taxon>
    </lineage>
</organism>
<sequence length="613" mass="70345">METPCMNGGAPVSHKEDEMRRTRPHTNKCDVNRFTTAGMSHGYIEDRDIGALRISRAMRPEDPEEGSQAEELISSEDRAASSHRAPKTSERVIFEVFSVLRLEKVELSGCWLMWRVRAVQVLKEHAPLNKLTFGKKQIPVNQNIHKANHPPKVTNVTHHERRQGRDRWHRRDLWAGGETTLKRAVGRRRGQREENMGEIPPYQYKFRVPDADATPATPGNDGTPQQPREEVKETFATVLEDIQKWITVEAEAVQNILTGIDNDIYSTDDACPNTIEMWKAIERLKQGESINVHDLETNLYWEFRKFTSQEGESLDSYYSRSQAAIRNRGNAIANSPPPTYDLEPKVVADDEASSKEKEIDKLMGLISMSFKKIYKLTNNNLRTSSNTRNTNVDNTPRSNRGTRENVGTQVVQQTRIQCFNYKEFGHVSREFKKAKRSRDLAYHKEKMMLCKQEEVGIQLSAEQADWRDDTDNKPEDQELEAHYMYMANIQEVTPDAAEKQHPEQLESVNDTYVVEQCDTNITSDSSDMSNNGEETDQDDQTLQKERELLVSLIEHMKIKIDGSKQTNKSLESSNKALREANTFLNTELKRYQDTDFVKNARLKCATAYGLLEE</sequence>
<feature type="compositionally biased region" description="Basic and acidic residues" evidence="2">
    <location>
        <begin position="13"/>
        <end position="23"/>
    </location>
</feature>
<feature type="compositionally biased region" description="Low complexity" evidence="2">
    <location>
        <begin position="381"/>
        <end position="391"/>
    </location>
</feature>
<feature type="coiled-coil region" evidence="1">
    <location>
        <begin position="560"/>
        <end position="594"/>
    </location>
</feature>
<proteinExistence type="predicted"/>
<feature type="compositionally biased region" description="Polar residues" evidence="2">
    <location>
        <begin position="392"/>
        <end position="409"/>
    </location>
</feature>
<name>A0ABQ5CNR3_9ASTR</name>
<reference evidence="3" key="1">
    <citation type="journal article" date="2022" name="Int. J. Mol. Sci.">
        <title>Draft Genome of Tanacetum Coccineum: Genomic Comparison of Closely Related Tanacetum-Family Plants.</title>
        <authorList>
            <person name="Yamashiro T."/>
            <person name="Shiraishi A."/>
            <person name="Nakayama K."/>
            <person name="Satake H."/>
        </authorList>
    </citation>
    <scope>NUCLEOTIDE SEQUENCE</scope>
</reference>
<feature type="region of interest" description="Disordered" evidence="2">
    <location>
        <begin position="145"/>
        <end position="229"/>
    </location>
</feature>
<gene>
    <name evidence="3" type="ORF">Tco_0909006</name>
</gene>
<comment type="caution">
    <text evidence="3">The sequence shown here is derived from an EMBL/GenBank/DDBJ whole genome shotgun (WGS) entry which is preliminary data.</text>
</comment>
<keyword evidence="1" id="KW-0175">Coiled coil</keyword>
<dbReference type="Proteomes" id="UP001151760">
    <property type="component" value="Unassembled WGS sequence"/>
</dbReference>
<protein>
    <submittedName>
        <fullName evidence="3">Uncharacterized protein</fullName>
    </submittedName>
</protein>
<feature type="region of interest" description="Disordered" evidence="2">
    <location>
        <begin position="381"/>
        <end position="409"/>
    </location>
</feature>
<feature type="compositionally biased region" description="Basic and acidic residues" evidence="2">
    <location>
        <begin position="163"/>
        <end position="173"/>
    </location>
</feature>
<accession>A0ABQ5CNR3</accession>
<feature type="region of interest" description="Disordered" evidence="2">
    <location>
        <begin position="521"/>
        <end position="542"/>
    </location>
</feature>
<evidence type="ECO:0000313" key="3">
    <source>
        <dbReference type="EMBL" id="GJT28731.1"/>
    </source>
</evidence>
<feature type="region of interest" description="Disordered" evidence="2">
    <location>
        <begin position="59"/>
        <end position="87"/>
    </location>
</feature>
<dbReference type="EMBL" id="BQNB010014485">
    <property type="protein sequence ID" value="GJT28731.1"/>
    <property type="molecule type" value="Genomic_DNA"/>
</dbReference>
<feature type="region of interest" description="Disordered" evidence="2">
    <location>
        <begin position="1"/>
        <end position="23"/>
    </location>
</feature>
<feature type="compositionally biased region" description="Polar residues" evidence="2">
    <location>
        <begin position="521"/>
        <end position="532"/>
    </location>
</feature>
<reference evidence="3" key="2">
    <citation type="submission" date="2022-01" db="EMBL/GenBank/DDBJ databases">
        <authorList>
            <person name="Yamashiro T."/>
            <person name="Shiraishi A."/>
            <person name="Satake H."/>
            <person name="Nakayama K."/>
        </authorList>
    </citation>
    <scope>NUCLEOTIDE SEQUENCE</scope>
</reference>